<proteinExistence type="predicted"/>
<protein>
    <submittedName>
        <fullName evidence="8">Cardiolipin synthetase (EC)</fullName>
        <ecNumber evidence="8">2.7.8.-</ecNumber>
    </submittedName>
</protein>
<dbReference type="Pfam" id="PF13396">
    <property type="entry name" value="PLDc_N"/>
    <property type="match status" value="1"/>
</dbReference>
<feature type="domain" description="PLD phosphodiesterase" evidence="7">
    <location>
        <begin position="386"/>
        <end position="413"/>
    </location>
</feature>
<sequence>MITSSQLIITYLLLLLGAMFVFIALGHILYQKRSPTSMVAWITSVIFLPFIAVPFYFLIGARKERYHKRYVDFHNEMSNQDYNVTSFEHSIFNLSEKNGIPSATRHNTFQLITDDREAYNIMLEEIEKAEKSIDICTYEFQFDESTHVILEALVRKAQEGVKVRLLLDTVGSLAVYLNQKNFAELKRYGGEVAFFTSLFKKPYLNYISLRNHRKIYLFDQTRVISGGMNLSNAYMGEKSTSKSTSNRYKGLLYLLTGPSVIHFYHIFHSDWCYAVKEEEICILPTKKEYSGENILQVVPSGPDIPSDGLYEALLNAFYNAKKRIWMVTPYFIPDENIMQALIIAHRKGVEVKLITPKESDHLFVDIVRMPYIRELHDIGVDVILYENRVLHAKAMLIDDDKSMVGSVNMDNRSLFFNYEVVTFIDSVETQKHIEIWMESLICEGTRNIQPPSRVREGVENIMKVFAPIL</sequence>
<dbReference type="PANTHER" id="PTHR21248:SF22">
    <property type="entry name" value="PHOSPHOLIPASE D"/>
    <property type="match status" value="1"/>
</dbReference>
<evidence type="ECO:0000256" key="1">
    <source>
        <dbReference type="ARBA" id="ARBA00004651"/>
    </source>
</evidence>
<evidence type="ECO:0000256" key="6">
    <source>
        <dbReference type="SAM" id="Phobius"/>
    </source>
</evidence>
<gene>
    <name evidence="8" type="ORF">HELGO_WM837</name>
</gene>
<evidence type="ECO:0000313" key="8">
    <source>
        <dbReference type="EMBL" id="CAA6822823.1"/>
    </source>
</evidence>
<comment type="subcellular location">
    <subcellularLocation>
        <location evidence="1">Cell membrane</location>
        <topology evidence="1">Multi-pass membrane protein</topology>
    </subcellularLocation>
</comment>
<dbReference type="GO" id="GO:0032049">
    <property type="term" value="P:cardiolipin biosynthetic process"/>
    <property type="evidence" value="ECO:0007669"/>
    <property type="project" value="UniProtKB-ARBA"/>
</dbReference>
<dbReference type="InterPro" id="IPR025202">
    <property type="entry name" value="PLD-like_dom"/>
</dbReference>
<organism evidence="8">
    <name type="scientific">uncultured Sulfurovum sp</name>
    <dbReference type="NCBI Taxonomy" id="269237"/>
    <lineage>
        <taxon>Bacteria</taxon>
        <taxon>Pseudomonadati</taxon>
        <taxon>Campylobacterota</taxon>
        <taxon>Epsilonproteobacteria</taxon>
        <taxon>Campylobacterales</taxon>
        <taxon>Sulfurovaceae</taxon>
        <taxon>Sulfurovum</taxon>
        <taxon>environmental samples</taxon>
    </lineage>
</organism>
<dbReference type="GO" id="GO:0030572">
    <property type="term" value="F:phosphatidyltransferase activity"/>
    <property type="evidence" value="ECO:0007669"/>
    <property type="project" value="UniProtKB-ARBA"/>
</dbReference>
<name>A0A6S6U1V2_9BACT</name>
<dbReference type="SUPFAM" id="SSF56024">
    <property type="entry name" value="Phospholipase D/nuclease"/>
    <property type="match status" value="2"/>
</dbReference>
<accession>A0A6S6U1V2</accession>
<evidence type="ECO:0000256" key="2">
    <source>
        <dbReference type="ARBA" id="ARBA00022475"/>
    </source>
</evidence>
<feature type="transmembrane region" description="Helical" evidence="6">
    <location>
        <begin position="36"/>
        <end position="59"/>
    </location>
</feature>
<dbReference type="EC" id="2.7.8.-" evidence="8"/>
<dbReference type="EMBL" id="CACVAS010000117">
    <property type="protein sequence ID" value="CAA6822823.1"/>
    <property type="molecule type" value="Genomic_DNA"/>
</dbReference>
<keyword evidence="4 6" id="KW-1133">Transmembrane helix</keyword>
<dbReference type="InterPro" id="IPR027379">
    <property type="entry name" value="CLS_N"/>
</dbReference>
<feature type="transmembrane region" description="Helical" evidence="6">
    <location>
        <begin position="7"/>
        <end position="30"/>
    </location>
</feature>
<dbReference type="PANTHER" id="PTHR21248">
    <property type="entry name" value="CARDIOLIPIN SYNTHASE"/>
    <property type="match status" value="1"/>
</dbReference>
<dbReference type="InterPro" id="IPR001736">
    <property type="entry name" value="PLipase_D/transphosphatidylase"/>
</dbReference>
<keyword evidence="8" id="KW-0808">Transferase</keyword>
<keyword evidence="3 6" id="KW-0812">Transmembrane</keyword>
<feature type="transmembrane region" description="Helical" evidence="6">
    <location>
        <begin position="250"/>
        <end position="267"/>
    </location>
</feature>
<dbReference type="Gene3D" id="3.30.870.10">
    <property type="entry name" value="Endonuclease Chain A"/>
    <property type="match status" value="2"/>
</dbReference>
<dbReference type="SMART" id="SM00155">
    <property type="entry name" value="PLDc"/>
    <property type="match status" value="2"/>
</dbReference>
<evidence type="ECO:0000256" key="3">
    <source>
        <dbReference type="ARBA" id="ARBA00022692"/>
    </source>
</evidence>
<dbReference type="PROSITE" id="PS50035">
    <property type="entry name" value="PLD"/>
    <property type="match status" value="2"/>
</dbReference>
<evidence type="ECO:0000256" key="4">
    <source>
        <dbReference type="ARBA" id="ARBA00022989"/>
    </source>
</evidence>
<reference evidence="8" key="1">
    <citation type="submission" date="2020-01" db="EMBL/GenBank/DDBJ databases">
        <authorList>
            <person name="Meier V. D."/>
            <person name="Meier V D."/>
        </authorList>
    </citation>
    <scope>NUCLEOTIDE SEQUENCE</scope>
    <source>
        <strain evidence="8">HLG_WM_MAG_01</strain>
    </source>
</reference>
<evidence type="ECO:0000259" key="7">
    <source>
        <dbReference type="PROSITE" id="PS50035"/>
    </source>
</evidence>
<dbReference type="GO" id="GO:0005886">
    <property type="term" value="C:plasma membrane"/>
    <property type="evidence" value="ECO:0007669"/>
    <property type="project" value="UniProtKB-SubCell"/>
</dbReference>
<dbReference type="AlphaFoldDB" id="A0A6S6U1V2"/>
<keyword evidence="5 6" id="KW-0472">Membrane</keyword>
<evidence type="ECO:0000256" key="5">
    <source>
        <dbReference type="ARBA" id="ARBA00023136"/>
    </source>
</evidence>
<feature type="domain" description="PLD phosphodiesterase" evidence="7">
    <location>
        <begin position="207"/>
        <end position="234"/>
    </location>
</feature>
<keyword evidence="2" id="KW-1003">Cell membrane</keyword>
<dbReference type="Pfam" id="PF13091">
    <property type="entry name" value="PLDc_2"/>
    <property type="match status" value="2"/>
</dbReference>